<gene>
    <name evidence="2" type="ORF">GCM10023149_09660</name>
</gene>
<keyword evidence="1" id="KW-0732">Signal</keyword>
<reference evidence="3" key="1">
    <citation type="journal article" date="2019" name="Int. J. Syst. Evol. Microbiol.">
        <title>The Global Catalogue of Microorganisms (GCM) 10K type strain sequencing project: providing services to taxonomists for standard genome sequencing and annotation.</title>
        <authorList>
            <consortium name="The Broad Institute Genomics Platform"/>
            <consortium name="The Broad Institute Genome Sequencing Center for Infectious Disease"/>
            <person name="Wu L."/>
            <person name="Ma J."/>
        </authorList>
    </citation>
    <scope>NUCLEOTIDE SEQUENCE [LARGE SCALE GENOMIC DNA]</scope>
    <source>
        <strain evidence="3">JCM 17705</strain>
    </source>
</reference>
<protein>
    <recommendedName>
        <fullName evidence="4">OmpL-like beta-barrel porin-2</fullName>
    </recommendedName>
</protein>
<evidence type="ECO:0000256" key="1">
    <source>
        <dbReference type="SAM" id="SignalP"/>
    </source>
</evidence>
<dbReference type="InterPro" id="IPR011486">
    <property type="entry name" value="BBP2"/>
</dbReference>
<feature type="signal peptide" evidence="1">
    <location>
        <begin position="1"/>
        <end position="20"/>
    </location>
</feature>
<sequence>MKKKLLLLSLLSAAAFAVKAQDTTKTDPPLTITGSVDTYYKYDFSDHSNLPTSFASDHNSISIGMIDIALKKKVNKAAFVGEISFGPRGQEQSILPGASGDSYHIQNLYVSYDITDKFVVTGGFMGTFIGYEVISPVGNFNYSTSYMFTNGPFQNAGVKFAYTFTDKVSLMAGVFNDAWNSYNSISKVNNFGAQLTVSPVTGWTAYLNVITGKTSGTEFDLTTAYQVTDAFKLGLNSATYSAPDKAGGFTGVALYPQYAVSSGVTLGLRGEYFKTKSGVYETFGPAPGESVTAITATANIKAGPLTLIPEFRLDNGSAEAFTKKSGAPSKNASQVLLAAVYAF</sequence>
<dbReference type="EMBL" id="BAABFT010000002">
    <property type="protein sequence ID" value="GAA4313767.1"/>
    <property type="molecule type" value="Genomic_DNA"/>
</dbReference>
<dbReference type="SUPFAM" id="SSF56935">
    <property type="entry name" value="Porins"/>
    <property type="match status" value="1"/>
</dbReference>
<name>A0ABP8FYU5_9SPHI</name>
<keyword evidence="3" id="KW-1185">Reference proteome</keyword>
<feature type="chain" id="PRO_5046611471" description="OmpL-like beta-barrel porin-2" evidence="1">
    <location>
        <begin position="21"/>
        <end position="343"/>
    </location>
</feature>
<dbReference type="Pfam" id="PF07642">
    <property type="entry name" value="BBP2"/>
    <property type="match status" value="1"/>
</dbReference>
<accession>A0ABP8FYU5</accession>
<evidence type="ECO:0000313" key="3">
    <source>
        <dbReference type="Proteomes" id="UP001500582"/>
    </source>
</evidence>
<evidence type="ECO:0008006" key="4">
    <source>
        <dbReference type="Google" id="ProtNLM"/>
    </source>
</evidence>
<proteinExistence type="predicted"/>
<comment type="caution">
    <text evidence="2">The sequence shown here is derived from an EMBL/GenBank/DDBJ whole genome shotgun (WGS) entry which is preliminary data.</text>
</comment>
<organism evidence="2 3">
    <name type="scientific">Mucilaginibacter gynuensis</name>
    <dbReference type="NCBI Taxonomy" id="1302236"/>
    <lineage>
        <taxon>Bacteria</taxon>
        <taxon>Pseudomonadati</taxon>
        <taxon>Bacteroidota</taxon>
        <taxon>Sphingobacteriia</taxon>
        <taxon>Sphingobacteriales</taxon>
        <taxon>Sphingobacteriaceae</taxon>
        <taxon>Mucilaginibacter</taxon>
    </lineage>
</organism>
<evidence type="ECO:0000313" key="2">
    <source>
        <dbReference type="EMBL" id="GAA4313767.1"/>
    </source>
</evidence>
<dbReference type="Proteomes" id="UP001500582">
    <property type="component" value="Unassembled WGS sequence"/>
</dbReference>
<dbReference type="RefSeq" id="WP_345209874.1">
    <property type="nucleotide sequence ID" value="NZ_BAABFT010000002.1"/>
</dbReference>